<dbReference type="AlphaFoldDB" id="B8I8U8"/>
<dbReference type="PANTHER" id="PTHR43156">
    <property type="entry name" value="STAGE II SPORULATION PROTEIN E-RELATED"/>
    <property type="match status" value="1"/>
</dbReference>
<name>B8I8U8_RUMCH</name>
<dbReference type="NCBIfam" id="TIGR02865">
    <property type="entry name" value="spore_II_E"/>
    <property type="match status" value="1"/>
</dbReference>
<dbReference type="InterPro" id="IPR052016">
    <property type="entry name" value="Bact_Sigma-Reg"/>
</dbReference>
<feature type="transmembrane region" description="Helical" evidence="2">
    <location>
        <begin position="79"/>
        <end position="101"/>
    </location>
</feature>
<evidence type="ECO:0000313" key="4">
    <source>
        <dbReference type="EMBL" id="ACL77280.1"/>
    </source>
</evidence>
<organism evidence="4 5">
    <name type="scientific">Ruminiclostridium cellulolyticum (strain ATCC 35319 / DSM 5812 / JCM 6584 / H10)</name>
    <name type="common">Clostridium cellulolyticum</name>
    <dbReference type="NCBI Taxonomy" id="394503"/>
    <lineage>
        <taxon>Bacteria</taxon>
        <taxon>Bacillati</taxon>
        <taxon>Bacillota</taxon>
        <taxon>Clostridia</taxon>
        <taxon>Eubacteriales</taxon>
        <taxon>Oscillospiraceae</taxon>
        <taxon>Ruminiclostridium</taxon>
    </lineage>
</organism>
<dbReference type="InterPro" id="IPR014221">
    <property type="entry name" value="SpoII_E"/>
</dbReference>
<sequence length="804" mass="88534">MKTETFSYNRLGVYRDKLHKNSSSKAAALLDYLNKTNKLNLIVIPAAFLLGRISLMGGLMPFGVALYAATLGLNLSRVLMALAIIAGMLTSGATIQIYTAAVSMLLFNAMNIPFKKSVGSSLRTAMTAFVGVLIPEMLITYLQGFLLYDILKSLLNGFIIFALVFVFKNVLDVLGSTTKRYVLTNEEVLSIAIACALSIGGLGTWTVLGVSLKNILCILIILVFSYRTGAGNGAAIGVIVGTVISISSNSSPLMVSSYAFCGLLSGILRKMGKVGSCIGVLMGNAVLTFYTNGSTEVLIYLYEIIGAIVLFILIPDKITDVIVNKFNKALSARGDKKGYSIRIKEITVEKLNKFSKAFGEMAKTFDEISETRAITEKHDITAIFDRVADRVCKDCSLCSHCWEQNFCNTYQILFKIVEKLDSKGWIDQQDIPQYFMDRCERIDDFVKAINYTYELFKVDIVWRSRVSESRGLVSQQMRSMSTIVSNLAVELNTDIVFKDDIENNIILELTKKGLRNVEAVVYENKAGNYEISLSYKGCGGKRNCIGCVEKVVSDAIGCKMVKSGSDCRLNTKTNMCCIKLVKEETFKIITGVARIAKDDKQVSGDNYTFLNADDGKYISALSDGMGTGHKACLQSKATVNLIEQFMESGFDKDTTVKLINSILVLKSNDESFATIDISVVDLYDGEVEFVKVGAAPTFIKRADYVEIIRAASLPAGILSNVELELIHKNVNSGEYIIMVSDGIVDSFKTSDDSIIEVQNVISQMTSKNPQKIADDLIEEALRRCKDKEPIDDMMVIVSKIWKPL</sequence>
<dbReference type="OrthoDB" id="9763774at2"/>
<dbReference type="SMART" id="SM00331">
    <property type="entry name" value="PP2C_SIG"/>
    <property type="match status" value="1"/>
</dbReference>
<feature type="transmembrane region" description="Helical" evidence="2">
    <location>
        <begin position="191"/>
        <end position="208"/>
    </location>
</feature>
<dbReference type="Pfam" id="PF07228">
    <property type="entry name" value="SpoIIE"/>
    <property type="match status" value="1"/>
</dbReference>
<protein>
    <submittedName>
        <fullName evidence="4">Stage II sporulation protein E, protein serine/threonine phosphatase</fullName>
    </submittedName>
</protein>
<dbReference type="Pfam" id="PF19732">
    <property type="entry name" value="SpoIIE_N"/>
    <property type="match status" value="1"/>
</dbReference>
<keyword evidence="2" id="KW-0812">Transmembrane</keyword>
<gene>
    <name evidence="4" type="ordered locus">Ccel_2986</name>
</gene>
<dbReference type="GO" id="GO:0004722">
    <property type="term" value="F:protein serine/threonine phosphatase activity"/>
    <property type="evidence" value="ECO:0007669"/>
    <property type="project" value="InterPro"/>
</dbReference>
<keyword evidence="5" id="KW-1185">Reference proteome</keyword>
<evidence type="ECO:0000259" key="3">
    <source>
        <dbReference type="PROSITE" id="PS51746"/>
    </source>
</evidence>
<feature type="transmembrane region" description="Helical" evidence="2">
    <location>
        <begin position="121"/>
        <end position="142"/>
    </location>
</feature>
<reference evidence="4 5" key="1">
    <citation type="submission" date="2009-01" db="EMBL/GenBank/DDBJ databases">
        <title>Complete sequence of Clostridium cellulolyticum H10.</title>
        <authorList>
            <consortium name="US DOE Joint Genome Institute"/>
            <person name="Lucas S."/>
            <person name="Copeland A."/>
            <person name="Lapidus A."/>
            <person name="Glavina del Rio T."/>
            <person name="Dalin E."/>
            <person name="Tice H."/>
            <person name="Bruce D."/>
            <person name="Goodwin L."/>
            <person name="Pitluck S."/>
            <person name="Chertkov O."/>
            <person name="Saunders E."/>
            <person name="Brettin T."/>
            <person name="Detter J.C."/>
            <person name="Han C."/>
            <person name="Larimer F."/>
            <person name="Land M."/>
            <person name="Hauser L."/>
            <person name="Kyrpides N."/>
            <person name="Ivanova N."/>
            <person name="Zhou J."/>
            <person name="Richardson P."/>
        </authorList>
    </citation>
    <scope>NUCLEOTIDE SEQUENCE [LARGE SCALE GENOMIC DNA]</scope>
    <source>
        <strain evidence="5">ATCC 35319 / DSM 5812 / JCM 6584 / H10</strain>
    </source>
</reference>
<keyword evidence="2" id="KW-1133">Transmembrane helix</keyword>
<dbReference type="STRING" id="394503.Ccel_2986"/>
<dbReference type="EMBL" id="CP001348">
    <property type="protein sequence ID" value="ACL77280.1"/>
    <property type="molecule type" value="Genomic_DNA"/>
</dbReference>
<dbReference type="InterPro" id="IPR001932">
    <property type="entry name" value="PPM-type_phosphatase-like_dom"/>
</dbReference>
<accession>B8I8U8</accession>
<dbReference type="Gene3D" id="3.60.40.10">
    <property type="entry name" value="PPM-type phosphatase domain"/>
    <property type="match status" value="1"/>
</dbReference>
<feature type="transmembrane region" description="Helical" evidence="2">
    <location>
        <begin position="154"/>
        <end position="171"/>
    </location>
</feature>
<feature type="domain" description="PPM-type phosphatase" evidence="3">
    <location>
        <begin position="589"/>
        <end position="800"/>
    </location>
</feature>
<feature type="transmembrane region" description="Helical" evidence="2">
    <location>
        <begin position="42"/>
        <end position="67"/>
    </location>
</feature>
<feature type="transmembrane region" description="Helical" evidence="2">
    <location>
        <begin position="297"/>
        <end position="315"/>
    </location>
</feature>
<feature type="transmembrane region" description="Helical" evidence="2">
    <location>
        <begin position="250"/>
        <end position="267"/>
    </location>
</feature>
<dbReference type="eggNOG" id="COG2208">
    <property type="taxonomic scope" value="Bacteria"/>
</dbReference>
<feature type="transmembrane region" description="Helical" evidence="2">
    <location>
        <begin position="215"/>
        <end position="244"/>
    </location>
</feature>
<keyword evidence="2" id="KW-0472">Membrane</keyword>
<proteinExistence type="predicted"/>
<dbReference type="RefSeq" id="WP_015926339.1">
    <property type="nucleotide sequence ID" value="NC_011898.1"/>
</dbReference>
<dbReference type="KEGG" id="cce:Ccel_2986"/>
<dbReference type="PROSITE" id="PS51746">
    <property type="entry name" value="PPM_2"/>
    <property type="match status" value="1"/>
</dbReference>
<dbReference type="SUPFAM" id="SSF81606">
    <property type="entry name" value="PP2C-like"/>
    <property type="match status" value="1"/>
</dbReference>
<keyword evidence="1" id="KW-0378">Hydrolase</keyword>
<evidence type="ECO:0000256" key="2">
    <source>
        <dbReference type="SAM" id="Phobius"/>
    </source>
</evidence>
<dbReference type="InterPro" id="IPR045768">
    <property type="entry name" value="SpoIIE_N"/>
</dbReference>
<dbReference type="InterPro" id="IPR036457">
    <property type="entry name" value="PPM-type-like_dom_sf"/>
</dbReference>
<evidence type="ECO:0000313" key="5">
    <source>
        <dbReference type="Proteomes" id="UP000001349"/>
    </source>
</evidence>
<dbReference type="Proteomes" id="UP000001349">
    <property type="component" value="Chromosome"/>
</dbReference>
<dbReference type="PANTHER" id="PTHR43156:SF2">
    <property type="entry name" value="STAGE II SPORULATION PROTEIN E"/>
    <property type="match status" value="1"/>
</dbReference>
<evidence type="ECO:0000256" key="1">
    <source>
        <dbReference type="ARBA" id="ARBA00022801"/>
    </source>
</evidence>
<dbReference type="HOGENOM" id="CLU_017349_0_0_9"/>